<dbReference type="EC" id="6.3.5.-" evidence="1"/>
<comment type="catalytic activity">
    <reaction evidence="1">
        <text>L-aspartyl-tRNA(Asn) + L-glutamine + ATP + H2O = L-asparaginyl-tRNA(Asn) + L-glutamate + ADP + phosphate + 2 H(+)</text>
        <dbReference type="Rhea" id="RHEA:14513"/>
        <dbReference type="Rhea" id="RHEA-COMP:9674"/>
        <dbReference type="Rhea" id="RHEA-COMP:9677"/>
        <dbReference type="ChEBI" id="CHEBI:15377"/>
        <dbReference type="ChEBI" id="CHEBI:15378"/>
        <dbReference type="ChEBI" id="CHEBI:29985"/>
        <dbReference type="ChEBI" id="CHEBI:30616"/>
        <dbReference type="ChEBI" id="CHEBI:43474"/>
        <dbReference type="ChEBI" id="CHEBI:58359"/>
        <dbReference type="ChEBI" id="CHEBI:78515"/>
        <dbReference type="ChEBI" id="CHEBI:78516"/>
        <dbReference type="ChEBI" id="CHEBI:456216"/>
    </reaction>
</comment>
<dbReference type="GO" id="GO:0070681">
    <property type="term" value="P:glutaminyl-tRNAGln biosynthesis via transamidation"/>
    <property type="evidence" value="ECO:0007669"/>
    <property type="project" value="TreeGrafter"/>
</dbReference>
<dbReference type="SUPFAM" id="SSF141000">
    <property type="entry name" value="Glu-tRNAGln amidotransferase C subunit"/>
    <property type="match status" value="1"/>
</dbReference>
<dbReference type="EMBL" id="JALY01000105">
    <property type="protein sequence ID" value="POZ92940.1"/>
    <property type="molecule type" value="Genomic_DNA"/>
</dbReference>
<dbReference type="PANTHER" id="PTHR15004">
    <property type="entry name" value="GLUTAMYL-TRNA(GLN) AMIDOTRANSFERASE SUBUNIT C, MITOCHONDRIAL"/>
    <property type="match status" value="1"/>
</dbReference>
<sequence>MMEINTELIKKLKKLSNIELNPSEEEKIKKDLNDLLEYLKILDEIDVDGVEEMISPVEFSTSVLRKDEVDGFENRKEIINNFPESKDGFLTVPGIHINEEE</sequence>
<evidence type="ECO:0000256" key="1">
    <source>
        <dbReference type="HAMAP-Rule" id="MF_00122"/>
    </source>
</evidence>
<gene>
    <name evidence="1" type="primary">gatC</name>
    <name evidence="2" type="ORF">AA81_04645</name>
</gene>
<dbReference type="GO" id="GO:0050566">
    <property type="term" value="F:asparaginyl-tRNA synthase (glutamine-hydrolyzing) activity"/>
    <property type="evidence" value="ECO:0007669"/>
    <property type="project" value="RHEA"/>
</dbReference>
<protein>
    <recommendedName>
        <fullName evidence="1">Aspartyl/glutamyl-tRNA(Asn/Gln) amidotransferase subunit C</fullName>
        <shortName evidence="1">Asp/Glu-ADT subunit C</shortName>
        <ecNumber evidence="1">6.3.5.-</ecNumber>
    </recommendedName>
</protein>
<comment type="similarity">
    <text evidence="1">Belongs to the GatC family.</text>
</comment>
<comment type="subunit">
    <text evidence="1">Heterotrimer of A, B and C subunits.</text>
</comment>
<evidence type="ECO:0000313" key="2">
    <source>
        <dbReference type="EMBL" id="POZ92940.1"/>
    </source>
</evidence>
<dbReference type="InterPro" id="IPR003837">
    <property type="entry name" value="GatC"/>
</dbReference>
<keyword evidence="3" id="KW-1185">Reference proteome</keyword>
<dbReference type="GO" id="GO:0006450">
    <property type="term" value="P:regulation of translational fidelity"/>
    <property type="evidence" value="ECO:0007669"/>
    <property type="project" value="InterPro"/>
</dbReference>
<proteinExistence type="inferred from homology"/>
<dbReference type="HAMAP" id="MF_00122">
    <property type="entry name" value="GatC"/>
    <property type="match status" value="1"/>
</dbReference>
<organism evidence="2 3">
    <name type="scientific">Petrotoga halophila DSM 16923</name>
    <dbReference type="NCBI Taxonomy" id="1122953"/>
    <lineage>
        <taxon>Bacteria</taxon>
        <taxon>Thermotogati</taxon>
        <taxon>Thermotogota</taxon>
        <taxon>Thermotogae</taxon>
        <taxon>Petrotogales</taxon>
        <taxon>Petrotogaceae</taxon>
        <taxon>Petrotoga</taxon>
    </lineage>
</organism>
<dbReference type="GO" id="GO:0005524">
    <property type="term" value="F:ATP binding"/>
    <property type="evidence" value="ECO:0007669"/>
    <property type="project" value="UniProtKB-KW"/>
</dbReference>
<comment type="function">
    <text evidence="1">Allows the formation of correctly charged Asn-tRNA(Asn) or Gln-tRNA(Gln) through the transamidation of misacylated Asp-tRNA(Asn) or Glu-tRNA(Gln) in organisms which lack either or both of asparaginyl-tRNA or glutaminyl-tRNA synthetases. The reaction takes place in the presence of glutamine and ATP through an activated phospho-Asp-tRNA(Asn) or phospho-Glu-tRNA(Gln).</text>
</comment>
<accession>A0A2S5EIJ0</accession>
<dbReference type="PANTHER" id="PTHR15004:SF0">
    <property type="entry name" value="GLUTAMYL-TRNA(GLN) AMIDOTRANSFERASE SUBUNIT C, MITOCHONDRIAL"/>
    <property type="match status" value="1"/>
</dbReference>
<dbReference type="GO" id="GO:0006412">
    <property type="term" value="P:translation"/>
    <property type="evidence" value="ECO:0007669"/>
    <property type="project" value="UniProtKB-UniRule"/>
</dbReference>
<dbReference type="NCBIfam" id="TIGR00135">
    <property type="entry name" value="gatC"/>
    <property type="match status" value="1"/>
</dbReference>
<dbReference type="GO" id="GO:0050567">
    <property type="term" value="F:glutaminyl-tRNA synthase (glutamine-hydrolyzing) activity"/>
    <property type="evidence" value="ECO:0007669"/>
    <property type="project" value="UniProtKB-UniRule"/>
</dbReference>
<reference evidence="2 3" key="1">
    <citation type="submission" date="2014-01" db="EMBL/GenBank/DDBJ databases">
        <title>Comparative genomics of Petrotoga.</title>
        <authorList>
            <person name="Chow K."/>
            <person name="Charchuk R."/>
            <person name="Nesbo C.L."/>
        </authorList>
    </citation>
    <scope>NUCLEOTIDE SEQUENCE [LARGE SCALE GENOMIC DNA]</scope>
    <source>
        <strain evidence="2 3">DSM 16923</strain>
    </source>
</reference>
<name>A0A2S5EIJ0_9BACT</name>
<dbReference type="Proteomes" id="UP000236950">
    <property type="component" value="Unassembled WGS sequence"/>
</dbReference>
<keyword evidence="1" id="KW-0067">ATP-binding</keyword>
<dbReference type="Pfam" id="PF02686">
    <property type="entry name" value="GatC"/>
    <property type="match status" value="1"/>
</dbReference>
<comment type="catalytic activity">
    <reaction evidence="1">
        <text>L-glutamyl-tRNA(Gln) + L-glutamine + ATP + H2O = L-glutaminyl-tRNA(Gln) + L-glutamate + ADP + phosphate + H(+)</text>
        <dbReference type="Rhea" id="RHEA:17521"/>
        <dbReference type="Rhea" id="RHEA-COMP:9681"/>
        <dbReference type="Rhea" id="RHEA-COMP:9684"/>
        <dbReference type="ChEBI" id="CHEBI:15377"/>
        <dbReference type="ChEBI" id="CHEBI:15378"/>
        <dbReference type="ChEBI" id="CHEBI:29985"/>
        <dbReference type="ChEBI" id="CHEBI:30616"/>
        <dbReference type="ChEBI" id="CHEBI:43474"/>
        <dbReference type="ChEBI" id="CHEBI:58359"/>
        <dbReference type="ChEBI" id="CHEBI:78520"/>
        <dbReference type="ChEBI" id="CHEBI:78521"/>
        <dbReference type="ChEBI" id="CHEBI:456216"/>
    </reaction>
</comment>
<keyword evidence="1" id="KW-0648">Protein biosynthesis</keyword>
<dbReference type="Gene3D" id="1.10.20.60">
    <property type="entry name" value="Glu-tRNAGln amidotransferase C subunit, N-terminal domain"/>
    <property type="match status" value="1"/>
</dbReference>
<dbReference type="AlphaFoldDB" id="A0A2S5EIJ0"/>
<evidence type="ECO:0000313" key="3">
    <source>
        <dbReference type="Proteomes" id="UP000236950"/>
    </source>
</evidence>
<keyword evidence="1" id="KW-0436">Ligase</keyword>
<comment type="caution">
    <text evidence="2">The sequence shown here is derived from an EMBL/GenBank/DDBJ whole genome shotgun (WGS) entry which is preliminary data.</text>
</comment>
<keyword evidence="1" id="KW-0547">Nucleotide-binding</keyword>
<dbReference type="InterPro" id="IPR036113">
    <property type="entry name" value="Asp/Glu-ADT_sf_sub_c"/>
</dbReference>